<keyword evidence="5" id="KW-0479">Metal-binding</keyword>
<evidence type="ECO:0000256" key="5">
    <source>
        <dbReference type="ARBA" id="ARBA00022723"/>
    </source>
</evidence>
<evidence type="ECO:0000256" key="1">
    <source>
        <dbReference type="ARBA" id="ARBA00001968"/>
    </source>
</evidence>
<sequence length="267" mass="29531">MDGKHIVIQAPANSGFLYFNYKGTFSVVLLALVDADYRFLVIDVGSYGSSSDGGIFSNSALGKSLSDGTLNIPPPAELPGAPEHGKVNHVIVADEVFPLKPYLLRPYPGRRLPSDMKIFNYRLSRACCVSENAFGILSHRFRVFQRRLLVSPTVADSVIKATCILCNYLRPSEQNLQDELLEDVEESSGCPALVQPLHLQGNRASIEAQNLRDTYRTLVSQCFAGQGTVITIKPKILNCANNVLEVCFSYPESFRNVECLNRLIDEE</sequence>
<keyword evidence="4" id="KW-0540">Nuclease</keyword>
<evidence type="ECO:0000259" key="8">
    <source>
        <dbReference type="Pfam" id="PF13359"/>
    </source>
</evidence>
<evidence type="ECO:0000256" key="2">
    <source>
        <dbReference type="ARBA" id="ARBA00004123"/>
    </source>
</evidence>
<dbReference type="PANTHER" id="PTHR22930">
    <property type="match status" value="1"/>
</dbReference>
<reference evidence="9 10" key="1">
    <citation type="submission" date="2023-09" db="EMBL/GenBank/DDBJ databases">
        <authorList>
            <person name="Wang M."/>
        </authorList>
    </citation>
    <scope>NUCLEOTIDE SEQUENCE [LARGE SCALE GENOMIC DNA]</scope>
    <source>
        <strain evidence="9">GT-2023</strain>
        <tissue evidence="9">Liver</tissue>
    </source>
</reference>
<comment type="subcellular location">
    <subcellularLocation>
        <location evidence="2">Nucleus</location>
    </subcellularLocation>
</comment>
<evidence type="ECO:0000256" key="4">
    <source>
        <dbReference type="ARBA" id="ARBA00022722"/>
    </source>
</evidence>
<keyword evidence="6" id="KW-0378">Hydrolase</keyword>
<evidence type="ECO:0000313" key="10">
    <source>
        <dbReference type="Proteomes" id="UP001558613"/>
    </source>
</evidence>
<protein>
    <recommendedName>
        <fullName evidence="8">DDE Tnp4 domain-containing protein</fullName>
    </recommendedName>
</protein>
<gene>
    <name evidence="9" type="ORF">QQF64_012033</name>
</gene>
<dbReference type="PANTHER" id="PTHR22930:SF220">
    <property type="entry name" value="PROTEIN ALP1-LIKE"/>
    <property type="match status" value="1"/>
</dbReference>
<proteinExistence type="inferred from homology"/>
<dbReference type="Proteomes" id="UP001558613">
    <property type="component" value="Unassembled WGS sequence"/>
</dbReference>
<organism evidence="9 10">
    <name type="scientific">Cirrhinus molitorella</name>
    <name type="common">mud carp</name>
    <dbReference type="NCBI Taxonomy" id="172907"/>
    <lineage>
        <taxon>Eukaryota</taxon>
        <taxon>Metazoa</taxon>
        <taxon>Chordata</taxon>
        <taxon>Craniata</taxon>
        <taxon>Vertebrata</taxon>
        <taxon>Euteleostomi</taxon>
        <taxon>Actinopterygii</taxon>
        <taxon>Neopterygii</taxon>
        <taxon>Teleostei</taxon>
        <taxon>Ostariophysi</taxon>
        <taxon>Cypriniformes</taxon>
        <taxon>Cyprinidae</taxon>
        <taxon>Labeoninae</taxon>
        <taxon>Labeonini</taxon>
        <taxon>Cirrhinus</taxon>
    </lineage>
</organism>
<name>A0ABR3LYF4_9TELE</name>
<comment type="cofactor">
    <cofactor evidence="1">
        <name>a divalent metal cation</name>
        <dbReference type="ChEBI" id="CHEBI:60240"/>
    </cofactor>
</comment>
<dbReference type="InterPro" id="IPR045249">
    <property type="entry name" value="HARBI1-like"/>
</dbReference>
<comment type="caution">
    <text evidence="9">The sequence shown here is derived from an EMBL/GenBank/DDBJ whole genome shotgun (WGS) entry which is preliminary data.</text>
</comment>
<accession>A0ABR3LYF4</accession>
<evidence type="ECO:0000256" key="7">
    <source>
        <dbReference type="ARBA" id="ARBA00023242"/>
    </source>
</evidence>
<feature type="domain" description="DDE Tnp4" evidence="8">
    <location>
        <begin position="1"/>
        <end position="167"/>
    </location>
</feature>
<dbReference type="Pfam" id="PF13359">
    <property type="entry name" value="DDE_Tnp_4"/>
    <property type="match status" value="1"/>
</dbReference>
<evidence type="ECO:0000313" key="9">
    <source>
        <dbReference type="EMBL" id="KAL1256488.1"/>
    </source>
</evidence>
<evidence type="ECO:0000256" key="3">
    <source>
        <dbReference type="ARBA" id="ARBA00006958"/>
    </source>
</evidence>
<evidence type="ECO:0000256" key="6">
    <source>
        <dbReference type="ARBA" id="ARBA00022801"/>
    </source>
</evidence>
<dbReference type="EMBL" id="JAYMGO010000018">
    <property type="protein sequence ID" value="KAL1256488.1"/>
    <property type="molecule type" value="Genomic_DNA"/>
</dbReference>
<keyword evidence="7" id="KW-0539">Nucleus</keyword>
<keyword evidence="10" id="KW-1185">Reference proteome</keyword>
<comment type="similarity">
    <text evidence="3">Belongs to the HARBI1 family.</text>
</comment>
<dbReference type="InterPro" id="IPR027806">
    <property type="entry name" value="HARBI1_dom"/>
</dbReference>